<reference evidence="14 15" key="1">
    <citation type="journal article" date="2020" name="IScience">
        <title>Genome Sequencing of the Endangered Kingdonia uniflora (Circaeasteraceae, Ranunculales) Reveals Potential Mechanisms of Evolutionary Specialization.</title>
        <authorList>
            <person name="Sun Y."/>
            <person name="Deng T."/>
            <person name="Zhang A."/>
            <person name="Moore M.J."/>
            <person name="Landis J.B."/>
            <person name="Lin N."/>
            <person name="Zhang H."/>
            <person name="Zhang X."/>
            <person name="Huang J."/>
            <person name="Zhang X."/>
            <person name="Sun H."/>
            <person name="Wang H."/>
        </authorList>
    </citation>
    <scope>NUCLEOTIDE SEQUENCE [LARGE SCALE GENOMIC DNA]</scope>
    <source>
        <strain evidence="14">TB1705</strain>
        <tissue evidence="14">Leaf</tissue>
    </source>
</reference>
<dbReference type="PROSITE" id="PS50816">
    <property type="entry name" value="NAF"/>
    <property type="match status" value="1"/>
</dbReference>
<gene>
    <name evidence="14" type="ORF">GIB67_041176</name>
</gene>
<sequence length="349" mass="39640">MRLLNHPHIVKLFEVLATKTKIYFVMEYVKGGELFDKVAKGRFSEDLSRRYFQQLISAISYCHSHGVFHRDLKPENVLLDENGDLRVSDFGLSAVTSQIGNDGMLHTLCGTPAYVAPEILAKQGYDGAKIDVWSSGVILFVLNAGYLPFNDQNLMAMYRKIYTGSFRVPRWTSPDMKRFISRLLDPNPETRITVDGIVNDPWFKKGYHTNVKAEVVEGYFGNGKDEKGEFDFLNAFDLISYSSGLDLSHLFPESNSFDEERFISNESPEKLVEKIEQIAKRETETVTVTTKGWNILIKGQKGNLLLTVCINRLTEDLSIVEVRSFDDISGKKLRDLIKCRESPVLSESQ</sequence>
<evidence type="ECO:0000313" key="15">
    <source>
        <dbReference type="Proteomes" id="UP000541444"/>
    </source>
</evidence>
<comment type="cofactor">
    <cofactor evidence="1">
        <name>Mn(2+)</name>
        <dbReference type="ChEBI" id="CHEBI:29035"/>
    </cofactor>
</comment>
<comment type="catalytic activity">
    <reaction evidence="9">
        <text>L-threonyl-[protein] + ATP = O-phospho-L-threonyl-[protein] + ADP + H(+)</text>
        <dbReference type="Rhea" id="RHEA:46608"/>
        <dbReference type="Rhea" id="RHEA-COMP:11060"/>
        <dbReference type="Rhea" id="RHEA-COMP:11605"/>
        <dbReference type="ChEBI" id="CHEBI:15378"/>
        <dbReference type="ChEBI" id="CHEBI:30013"/>
        <dbReference type="ChEBI" id="CHEBI:30616"/>
        <dbReference type="ChEBI" id="CHEBI:61977"/>
        <dbReference type="ChEBI" id="CHEBI:456216"/>
        <dbReference type="EC" id="2.7.11.1"/>
    </reaction>
</comment>
<comment type="function">
    <text evidence="11">CIPK serine-threonine protein kinases interact with CBL proteins. Binding of a CBL protein to the regulatory NAF domain of CIPK protein lead to the activation of the kinase in a calcium-dependent manner.</text>
</comment>
<dbReference type="SMART" id="SM00220">
    <property type="entry name" value="S_TKc"/>
    <property type="match status" value="1"/>
</dbReference>
<evidence type="ECO:0000256" key="4">
    <source>
        <dbReference type="ARBA" id="ARBA00022527"/>
    </source>
</evidence>
<dbReference type="InterPro" id="IPR000719">
    <property type="entry name" value="Prot_kinase_dom"/>
</dbReference>
<name>A0A7J7LKQ8_9MAGN</name>
<keyword evidence="8" id="KW-0067">ATP-binding</keyword>
<organism evidence="14 15">
    <name type="scientific">Kingdonia uniflora</name>
    <dbReference type="NCBI Taxonomy" id="39325"/>
    <lineage>
        <taxon>Eukaryota</taxon>
        <taxon>Viridiplantae</taxon>
        <taxon>Streptophyta</taxon>
        <taxon>Embryophyta</taxon>
        <taxon>Tracheophyta</taxon>
        <taxon>Spermatophyta</taxon>
        <taxon>Magnoliopsida</taxon>
        <taxon>Ranunculales</taxon>
        <taxon>Circaeasteraceae</taxon>
        <taxon>Kingdonia</taxon>
    </lineage>
</organism>
<dbReference type="InterPro" id="IPR008271">
    <property type="entry name" value="Ser/Thr_kinase_AS"/>
</dbReference>
<proteinExistence type="inferred from homology"/>
<keyword evidence="15" id="KW-1185">Reference proteome</keyword>
<keyword evidence="7" id="KW-0418">Kinase</keyword>
<dbReference type="GO" id="GO:0005524">
    <property type="term" value="F:ATP binding"/>
    <property type="evidence" value="ECO:0007669"/>
    <property type="project" value="UniProtKB-KW"/>
</dbReference>
<dbReference type="PROSITE" id="PS50011">
    <property type="entry name" value="PROTEIN_KINASE_DOM"/>
    <property type="match status" value="1"/>
</dbReference>
<dbReference type="InterPro" id="IPR018451">
    <property type="entry name" value="NAF/FISL_domain"/>
</dbReference>
<feature type="domain" description="NAF" evidence="13">
    <location>
        <begin position="228"/>
        <end position="252"/>
    </location>
</feature>
<evidence type="ECO:0000256" key="5">
    <source>
        <dbReference type="ARBA" id="ARBA00022679"/>
    </source>
</evidence>
<dbReference type="InterPro" id="IPR004041">
    <property type="entry name" value="NAF_dom"/>
</dbReference>
<evidence type="ECO:0000256" key="7">
    <source>
        <dbReference type="ARBA" id="ARBA00022777"/>
    </source>
</evidence>
<evidence type="ECO:0000259" key="12">
    <source>
        <dbReference type="PROSITE" id="PS50011"/>
    </source>
</evidence>
<dbReference type="AlphaFoldDB" id="A0A7J7LKQ8"/>
<evidence type="ECO:0000259" key="13">
    <source>
        <dbReference type="PROSITE" id="PS50816"/>
    </source>
</evidence>
<comment type="catalytic activity">
    <reaction evidence="10">
        <text>L-seryl-[protein] + ATP = O-phospho-L-seryl-[protein] + ADP + H(+)</text>
        <dbReference type="Rhea" id="RHEA:17989"/>
        <dbReference type="Rhea" id="RHEA-COMP:9863"/>
        <dbReference type="Rhea" id="RHEA-COMP:11604"/>
        <dbReference type="ChEBI" id="CHEBI:15378"/>
        <dbReference type="ChEBI" id="CHEBI:29999"/>
        <dbReference type="ChEBI" id="CHEBI:30616"/>
        <dbReference type="ChEBI" id="CHEBI:83421"/>
        <dbReference type="ChEBI" id="CHEBI:456216"/>
        <dbReference type="EC" id="2.7.11.1"/>
    </reaction>
</comment>
<keyword evidence="6" id="KW-0547">Nucleotide-binding</keyword>
<evidence type="ECO:0000256" key="6">
    <source>
        <dbReference type="ARBA" id="ARBA00022741"/>
    </source>
</evidence>
<accession>A0A7J7LKQ8</accession>
<evidence type="ECO:0000313" key="14">
    <source>
        <dbReference type="EMBL" id="KAF6143108.1"/>
    </source>
</evidence>
<comment type="caution">
    <text evidence="14">The sequence shown here is derived from an EMBL/GenBank/DDBJ whole genome shotgun (WGS) entry which is preliminary data.</text>
</comment>
<dbReference type="PROSITE" id="PS00108">
    <property type="entry name" value="PROTEIN_KINASE_ST"/>
    <property type="match status" value="1"/>
</dbReference>
<feature type="domain" description="Protein kinase" evidence="12">
    <location>
        <begin position="1"/>
        <end position="203"/>
    </location>
</feature>
<dbReference type="Gene3D" id="1.10.510.10">
    <property type="entry name" value="Transferase(Phosphotransferase) domain 1"/>
    <property type="match status" value="1"/>
</dbReference>
<dbReference type="Pfam" id="PF03822">
    <property type="entry name" value="NAF"/>
    <property type="match status" value="1"/>
</dbReference>
<dbReference type="EMBL" id="JACGCM010002221">
    <property type="protein sequence ID" value="KAF6143108.1"/>
    <property type="molecule type" value="Genomic_DNA"/>
</dbReference>
<dbReference type="FunFam" id="1.10.510.10:FF:000303">
    <property type="entry name" value="Non-specific serine/threonine protein kinase"/>
    <property type="match status" value="1"/>
</dbReference>
<evidence type="ECO:0000256" key="9">
    <source>
        <dbReference type="ARBA" id="ARBA00047899"/>
    </source>
</evidence>
<evidence type="ECO:0000256" key="2">
    <source>
        <dbReference type="ARBA" id="ARBA00006234"/>
    </source>
</evidence>
<dbReference type="SUPFAM" id="SSF56112">
    <property type="entry name" value="Protein kinase-like (PK-like)"/>
    <property type="match status" value="1"/>
</dbReference>
<dbReference type="InterPro" id="IPR011009">
    <property type="entry name" value="Kinase-like_dom_sf"/>
</dbReference>
<dbReference type="GO" id="GO:0004674">
    <property type="term" value="F:protein serine/threonine kinase activity"/>
    <property type="evidence" value="ECO:0007669"/>
    <property type="project" value="UniProtKB-KW"/>
</dbReference>
<protein>
    <recommendedName>
        <fullName evidence="3">non-specific serine/threonine protein kinase</fullName>
        <ecNumber evidence="3">2.7.11.1</ecNumber>
    </recommendedName>
</protein>
<evidence type="ECO:0000256" key="8">
    <source>
        <dbReference type="ARBA" id="ARBA00022840"/>
    </source>
</evidence>
<evidence type="ECO:0000256" key="10">
    <source>
        <dbReference type="ARBA" id="ARBA00048679"/>
    </source>
</evidence>
<dbReference type="EC" id="2.7.11.1" evidence="3"/>
<keyword evidence="4" id="KW-0723">Serine/threonine-protein kinase</keyword>
<dbReference type="OrthoDB" id="193931at2759"/>
<dbReference type="PANTHER" id="PTHR43895:SF151">
    <property type="entry name" value="CBL-INTERACTING SERINE_THREONINE-PROTEIN KINASE 11"/>
    <property type="match status" value="1"/>
</dbReference>
<comment type="similarity">
    <text evidence="2">Belongs to the protein kinase superfamily. CAMK Ser/Thr protein kinase family. SNF1 subfamily.</text>
</comment>
<evidence type="ECO:0000256" key="1">
    <source>
        <dbReference type="ARBA" id="ARBA00001936"/>
    </source>
</evidence>
<dbReference type="Gene3D" id="3.30.310.80">
    <property type="entry name" value="Kinase associated domain 1, KA1"/>
    <property type="match status" value="1"/>
</dbReference>
<dbReference type="Proteomes" id="UP000541444">
    <property type="component" value="Unassembled WGS sequence"/>
</dbReference>
<dbReference type="Pfam" id="PF00069">
    <property type="entry name" value="Pkinase"/>
    <property type="match status" value="1"/>
</dbReference>
<evidence type="ECO:0000256" key="3">
    <source>
        <dbReference type="ARBA" id="ARBA00012513"/>
    </source>
</evidence>
<dbReference type="PANTHER" id="PTHR43895">
    <property type="entry name" value="CALCIUM/CALMODULIN-DEPENDENT PROTEIN KINASE KINASE-RELATED"/>
    <property type="match status" value="1"/>
</dbReference>
<keyword evidence="5" id="KW-0808">Transferase</keyword>
<dbReference type="CDD" id="cd12195">
    <property type="entry name" value="CIPK_C"/>
    <property type="match status" value="1"/>
</dbReference>
<evidence type="ECO:0000256" key="11">
    <source>
        <dbReference type="ARBA" id="ARBA00058225"/>
    </source>
</evidence>
<dbReference type="GO" id="GO:0007165">
    <property type="term" value="P:signal transduction"/>
    <property type="evidence" value="ECO:0007669"/>
    <property type="project" value="InterPro"/>
</dbReference>